<feature type="compositionally biased region" description="Polar residues" evidence="1">
    <location>
        <begin position="283"/>
        <end position="295"/>
    </location>
</feature>
<keyword evidence="3" id="KW-1185">Reference proteome</keyword>
<dbReference type="Proteomes" id="UP001149165">
    <property type="component" value="Unassembled WGS sequence"/>
</dbReference>
<feature type="region of interest" description="Disordered" evidence="1">
    <location>
        <begin position="98"/>
        <end position="158"/>
    </location>
</feature>
<proteinExistence type="predicted"/>
<protein>
    <submittedName>
        <fullName evidence="2">Uncharacterized protein</fullName>
    </submittedName>
</protein>
<evidence type="ECO:0000313" key="2">
    <source>
        <dbReference type="EMBL" id="KAJ5114159.1"/>
    </source>
</evidence>
<accession>A0A9W9G8L5</accession>
<name>A0A9W9G8L5_9EURO</name>
<evidence type="ECO:0000256" key="1">
    <source>
        <dbReference type="SAM" id="MobiDB-lite"/>
    </source>
</evidence>
<organism evidence="2 3">
    <name type="scientific">Penicillium angulare</name>
    <dbReference type="NCBI Taxonomy" id="116970"/>
    <lineage>
        <taxon>Eukaryota</taxon>
        <taxon>Fungi</taxon>
        <taxon>Dikarya</taxon>
        <taxon>Ascomycota</taxon>
        <taxon>Pezizomycotina</taxon>
        <taxon>Eurotiomycetes</taxon>
        <taxon>Eurotiomycetidae</taxon>
        <taxon>Eurotiales</taxon>
        <taxon>Aspergillaceae</taxon>
        <taxon>Penicillium</taxon>
    </lineage>
</organism>
<feature type="compositionally biased region" description="Polar residues" evidence="1">
    <location>
        <begin position="110"/>
        <end position="131"/>
    </location>
</feature>
<reference evidence="2" key="1">
    <citation type="submission" date="2022-11" db="EMBL/GenBank/DDBJ databases">
        <authorList>
            <person name="Petersen C."/>
        </authorList>
    </citation>
    <scope>NUCLEOTIDE SEQUENCE</scope>
    <source>
        <strain evidence="2">IBT 30069</strain>
    </source>
</reference>
<evidence type="ECO:0000313" key="3">
    <source>
        <dbReference type="Proteomes" id="UP001149165"/>
    </source>
</evidence>
<gene>
    <name evidence="2" type="ORF">N7456_002693</name>
</gene>
<dbReference type="EMBL" id="JAPQKH010000002">
    <property type="protein sequence ID" value="KAJ5114159.1"/>
    <property type="molecule type" value="Genomic_DNA"/>
</dbReference>
<comment type="caution">
    <text evidence="2">The sequence shown here is derived from an EMBL/GenBank/DDBJ whole genome shotgun (WGS) entry which is preliminary data.</text>
</comment>
<feature type="compositionally biased region" description="Acidic residues" evidence="1">
    <location>
        <begin position="135"/>
        <end position="158"/>
    </location>
</feature>
<feature type="compositionally biased region" description="Basic and acidic residues" evidence="1">
    <location>
        <begin position="296"/>
        <end position="305"/>
    </location>
</feature>
<sequence length="350" mass="39156">MANQWPEYGLDSSNLQDSFQLAREFELQCTKVFDHAARHPTDAASADYVMQFAAQAYQAVHSLYIQKLSSSYWDLKVATSELESRAIDYREGRDFQLPNHIHPGKVLTPLGSQENDNLTVDANESTSLNNTGKEDYDEEEEESEDDDDWEESEEETDDEYYEYYEGSDADSELEALATLDTNNAAPHNAATGPSEGPEIHQILSTSEGAPLKDPSPPPPTTSIFQDQAMHDRITAALQQISIPLEDQNQAPIERTETQTTKIAHPPVYSITPPITPPADDTQSEATAVQTQSNQEPAREPPAMKRKSFDAVQIHHKLPSDVPPNGIPRRLKTVCYKYMRRAMVPIRGKSH</sequence>
<dbReference type="AlphaFoldDB" id="A0A9W9G8L5"/>
<dbReference type="OrthoDB" id="4358041at2759"/>
<reference evidence="2" key="2">
    <citation type="journal article" date="2023" name="IMA Fungus">
        <title>Comparative genomic study of the Penicillium genus elucidates a diverse pangenome and 15 lateral gene transfer events.</title>
        <authorList>
            <person name="Petersen C."/>
            <person name="Sorensen T."/>
            <person name="Nielsen M.R."/>
            <person name="Sondergaard T.E."/>
            <person name="Sorensen J.L."/>
            <person name="Fitzpatrick D.A."/>
            <person name="Frisvad J.C."/>
            <person name="Nielsen K.L."/>
        </authorList>
    </citation>
    <scope>NUCLEOTIDE SEQUENCE</scope>
    <source>
        <strain evidence="2">IBT 30069</strain>
    </source>
</reference>
<feature type="region of interest" description="Disordered" evidence="1">
    <location>
        <begin position="274"/>
        <end position="305"/>
    </location>
</feature>